<dbReference type="PANTHER" id="PTHR43270:SF12">
    <property type="entry name" value="SUCCINYL-DIAMINOPIMELATE DESUCCINYLASE"/>
    <property type="match status" value="1"/>
</dbReference>
<dbReference type="InterPro" id="IPR002933">
    <property type="entry name" value="Peptidase_M20"/>
</dbReference>
<dbReference type="InterPro" id="IPR011650">
    <property type="entry name" value="Peptidase_M20_dimer"/>
</dbReference>
<sequence>MTPEQIESAVAAAMPQTVEELKRLAAIPSVAFPGHPEEPVHAAAAAVEELLRSTGLPRVQRVPVDNSFPAVFAEAPAPPGAPTVLLYAHYDVQPAGDPASWRTPPFEPTLIDGKLYGRGVADDKSGVMSHVAALRVFQGRFPVGVKVIIEGQEEYAGERLEAFVERNPDLLRADAVVVADTGNPRVGDPAVTTSLRGMAAFTMEVRTLREPLHSGSFGGAAPDALAALMRMCAALHDENGDVRVPGLPRGSFLGQGPTEEEFRKTAGVADGVSLVGSGSLADRLWASYAITVTGLDVPSVSGAVNAVQPVARARVTVRVPPAGDPKTTVNAVVEFLQQVAPWGVRVSFGDLTVGSGFQADSGGTARAALNRAMERAFGRPPRDVGAGGSIPLVNTLLKQFPAAEILLFGAEDEDAACHAPNERVDLEELRRVVTTEALFLQELAQP</sequence>
<evidence type="ECO:0000313" key="6">
    <source>
        <dbReference type="Proteomes" id="UP001596096"/>
    </source>
</evidence>
<reference evidence="6" key="1">
    <citation type="journal article" date="2019" name="Int. J. Syst. Evol. Microbiol.">
        <title>The Global Catalogue of Microorganisms (GCM) 10K type strain sequencing project: providing services to taxonomists for standard genome sequencing and annotation.</title>
        <authorList>
            <consortium name="The Broad Institute Genomics Platform"/>
            <consortium name="The Broad Institute Genome Sequencing Center for Infectious Disease"/>
            <person name="Wu L."/>
            <person name="Ma J."/>
        </authorList>
    </citation>
    <scope>NUCLEOTIDE SEQUENCE [LARGE SCALE GENOMIC DNA]</scope>
    <source>
        <strain evidence="6">CGMCC 4.7106</strain>
    </source>
</reference>
<proteinExistence type="predicted"/>
<keyword evidence="6" id="KW-1185">Reference proteome</keyword>
<feature type="domain" description="Peptidase M20 dimerisation" evidence="4">
    <location>
        <begin position="195"/>
        <end position="343"/>
    </location>
</feature>
<keyword evidence="3" id="KW-0378">Hydrolase</keyword>
<name>A0ABW1BQE1_9ACTN</name>
<evidence type="ECO:0000259" key="4">
    <source>
        <dbReference type="Pfam" id="PF07687"/>
    </source>
</evidence>
<dbReference type="EMBL" id="JBHSNW010000004">
    <property type="protein sequence ID" value="MFC5815267.1"/>
    <property type="molecule type" value="Genomic_DNA"/>
</dbReference>
<dbReference type="RefSeq" id="WP_148034138.1">
    <property type="nucleotide sequence ID" value="NZ_JAHKRN010000004.1"/>
</dbReference>
<dbReference type="Pfam" id="PF07687">
    <property type="entry name" value="M20_dimer"/>
    <property type="match status" value="1"/>
</dbReference>
<protein>
    <submittedName>
        <fullName evidence="5">M20/M25/M40 family metallo-hydrolase</fullName>
    </submittedName>
</protein>
<dbReference type="NCBIfam" id="NF005914">
    <property type="entry name" value="PRK07907.1"/>
    <property type="match status" value="1"/>
</dbReference>
<evidence type="ECO:0000256" key="1">
    <source>
        <dbReference type="ARBA" id="ARBA00022670"/>
    </source>
</evidence>
<keyword evidence="1" id="KW-0645">Protease</keyword>
<accession>A0ABW1BQE1</accession>
<gene>
    <name evidence="5" type="ORF">ACFPUY_09250</name>
</gene>
<dbReference type="Gene3D" id="3.40.630.10">
    <property type="entry name" value="Zn peptidases"/>
    <property type="match status" value="1"/>
</dbReference>
<keyword evidence="2" id="KW-0479">Metal-binding</keyword>
<comment type="caution">
    <text evidence="5">The sequence shown here is derived from an EMBL/GenBank/DDBJ whole genome shotgun (WGS) entry which is preliminary data.</text>
</comment>
<evidence type="ECO:0000256" key="2">
    <source>
        <dbReference type="ARBA" id="ARBA00022723"/>
    </source>
</evidence>
<dbReference type="Pfam" id="PF01546">
    <property type="entry name" value="Peptidase_M20"/>
    <property type="match status" value="1"/>
</dbReference>
<dbReference type="InterPro" id="IPR051458">
    <property type="entry name" value="Cyt/Met_Dipeptidase"/>
</dbReference>
<evidence type="ECO:0000313" key="5">
    <source>
        <dbReference type="EMBL" id="MFC5815267.1"/>
    </source>
</evidence>
<dbReference type="Proteomes" id="UP001596096">
    <property type="component" value="Unassembled WGS sequence"/>
</dbReference>
<organism evidence="5 6">
    <name type="scientific">Nonomuraea harbinensis</name>
    <dbReference type="NCBI Taxonomy" id="1286938"/>
    <lineage>
        <taxon>Bacteria</taxon>
        <taxon>Bacillati</taxon>
        <taxon>Actinomycetota</taxon>
        <taxon>Actinomycetes</taxon>
        <taxon>Streptosporangiales</taxon>
        <taxon>Streptosporangiaceae</taxon>
        <taxon>Nonomuraea</taxon>
    </lineage>
</organism>
<evidence type="ECO:0000256" key="3">
    <source>
        <dbReference type="ARBA" id="ARBA00022801"/>
    </source>
</evidence>
<dbReference type="Gene3D" id="3.30.70.360">
    <property type="match status" value="1"/>
</dbReference>
<dbReference type="SUPFAM" id="SSF53187">
    <property type="entry name" value="Zn-dependent exopeptidases"/>
    <property type="match status" value="1"/>
</dbReference>
<dbReference type="PANTHER" id="PTHR43270">
    <property type="entry name" value="BETA-ALA-HIS DIPEPTIDASE"/>
    <property type="match status" value="1"/>
</dbReference>